<keyword evidence="2" id="KW-1185">Reference proteome</keyword>
<gene>
    <name evidence="1" type="ORF">JYU34_019399</name>
</gene>
<protein>
    <submittedName>
        <fullName evidence="1">Uncharacterized protein</fullName>
    </submittedName>
</protein>
<organism evidence="1 2">
    <name type="scientific">Plutella xylostella</name>
    <name type="common">Diamondback moth</name>
    <name type="synonym">Plutella maculipennis</name>
    <dbReference type="NCBI Taxonomy" id="51655"/>
    <lineage>
        <taxon>Eukaryota</taxon>
        <taxon>Metazoa</taxon>
        <taxon>Ecdysozoa</taxon>
        <taxon>Arthropoda</taxon>
        <taxon>Hexapoda</taxon>
        <taxon>Insecta</taxon>
        <taxon>Pterygota</taxon>
        <taxon>Neoptera</taxon>
        <taxon>Endopterygota</taxon>
        <taxon>Lepidoptera</taxon>
        <taxon>Glossata</taxon>
        <taxon>Ditrysia</taxon>
        <taxon>Yponomeutoidea</taxon>
        <taxon>Plutellidae</taxon>
        <taxon>Plutella</taxon>
    </lineage>
</organism>
<evidence type="ECO:0000313" key="1">
    <source>
        <dbReference type="EMBL" id="KAG7297415.1"/>
    </source>
</evidence>
<evidence type="ECO:0000313" key="2">
    <source>
        <dbReference type="Proteomes" id="UP000823941"/>
    </source>
</evidence>
<dbReference type="Proteomes" id="UP000823941">
    <property type="component" value="Chromosome 26"/>
</dbReference>
<accession>A0ABQ7PWQ8</accession>
<comment type="caution">
    <text evidence="1">The sequence shown here is derived from an EMBL/GenBank/DDBJ whole genome shotgun (WGS) entry which is preliminary data.</text>
</comment>
<sequence>MGPKLVVTSYVLGRLRVVVKYLGGRRTRDRRLGEATLTAAPARDRHVAVRDVTDTSPTTVCGSPAYTYLTAQRIEVWFARQGGSVVVGIFTIGFPLFCAAIQGVAPTTCGGVDPHQLVRKVMRLMPSLAYVAATQDGGYATRLPDDDDVDEENDN</sequence>
<dbReference type="EMBL" id="JAHIBW010000026">
    <property type="protein sequence ID" value="KAG7297415.1"/>
    <property type="molecule type" value="Genomic_DNA"/>
</dbReference>
<proteinExistence type="predicted"/>
<name>A0ABQ7PWQ8_PLUXY</name>
<reference evidence="1 2" key="1">
    <citation type="submission" date="2021-06" db="EMBL/GenBank/DDBJ databases">
        <title>A haploid diamondback moth (Plutella xylostella L.) genome assembly resolves 31 chromosomes and identifies a diamide resistance mutation.</title>
        <authorList>
            <person name="Ward C.M."/>
            <person name="Perry K.D."/>
            <person name="Baker G."/>
            <person name="Powis K."/>
            <person name="Heckel D.G."/>
            <person name="Baxter S.W."/>
        </authorList>
    </citation>
    <scope>NUCLEOTIDE SEQUENCE [LARGE SCALE GENOMIC DNA]</scope>
    <source>
        <strain evidence="1 2">LV</strain>
        <tissue evidence="1">Single pupa</tissue>
    </source>
</reference>